<evidence type="ECO:0000313" key="2">
    <source>
        <dbReference type="EMBL" id="CAD9103297.1"/>
    </source>
</evidence>
<name>A0A7S1LG24_ALECA</name>
<feature type="chain" id="PRO_5031370853" evidence="1">
    <location>
        <begin position="22"/>
        <end position="390"/>
    </location>
</feature>
<protein>
    <submittedName>
        <fullName evidence="2">Uncharacterized protein</fullName>
    </submittedName>
</protein>
<feature type="signal peptide" evidence="1">
    <location>
        <begin position="1"/>
        <end position="21"/>
    </location>
</feature>
<evidence type="ECO:0000256" key="1">
    <source>
        <dbReference type="SAM" id="SignalP"/>
    </source>
</evidence>
<sequence length="390" mass="41151">MECRMRFLAALALLWATSTRATSISRADQASLVQQLVRDNRGGDSVSFDEASLATAVARTAMNHSYPLIMQDSRKRAVFLHVMTRITKLVGAAGQSGAQRHNARDMKSYLLNEYTWKVATNCMLTTGLSLGDFALNLANTIATINGCAGEKQCLIRNWLGLLGEVGDHLVDLFNLEQNCGKPFLDELLDCSTELEGYFGMTPVQKSLPSFIAQRLTWATAGAAGIWGAFETCKSGAGASTGPVNPFVLIPTAAASFLLSEAELRELPGFTGTEGEEAGRWELCGARASVASDALGLFAKVMTSVAHVMHGDGSDAKKGFLPYCFGAVADAVNTLPDIVGKYCGYESCQAKFPGAEVKEAILAPIADAREAIVGGVVGGGSAEDSASTAVA</sequence>
<reference evidence="2" key="1">
    <citation type="submission" date="2021-01" db="EMBL/GenBank/DDBJ databases">
        <authorList>
            <person name="Corre E."/>
            <person name="Pelletier E."/>
            <person name="Niang G."/>
            <person name="Scheremetjew M."/>
            <person name="Finn R."/>
            <person name="Kale V."/>
            <person name="Holt S."/>
            <person name="Cochrane G."/>
            <person name="Meng A."/>
            <person name="Brown T."/>
            <person name="Cohen L."/>
        </authorList>
    </citation>
    <scope>NUCLEOTIDE SEQUENCE</scope>
    <source>
        <strain evidence="2">OF101</strain>
    </source>
</reference>
<proteinExistence type="predicted"/>
<dbReference type="AlphaFoldDB" id="A0A7S1LG24"/>
<keyword evidence="1" id="KW-0732">Signal</keyword>
<organism evidence="2">
    <name type="scientific">Alexandrium catenella</name>
    <name type="common">Red tide dinoflagellate</name>
    <name type="synonym">Gonyaulax catenella</name>
    <dbReference type="NCBI Taxonomy" id="2925"/>
    <lineage>
        <taxon>Eukaryota</taxon>
        <taxon>Sar</taxon>
        <taxon>Alveolata</taxon>
        <taxon>Dinophyceae</taxon>
        <taxon>Gonyaulacales</taxon>
        <taxon>Pyrocystaceae</taxon>
        <taxon>Alexandrium</taxon>
    </lineage>
</organism>
<gene>
    <name evidence="2" type="ORF">ACAT0790_LOCUS8446</name>
</gene>
<dbReference type="EMBL" id="HBGE01014357">
    <property type="protein sequence ID" value="CAD9103297.1"/>
    <property type="molecule type" value="Transcribed_RNA"/>
</dbReference>
<accession>A0A7S1LG24</accession>